<organism evidence="2 3">
    <name type="scientific">Saccharopolyspora antimicrobica</name>
    <dbReference type="NCBI Taxonomy" id="455193"/>
    <lineage>
        <taxon>Bacteria</taxon>
        <taxon>Bacillati</taxon>
        <taxon>Actinomycetota</taxon>
        <taxon>Actinomycetes</taxon>
        <taxon>Pseudonocardiales</taxon>
        <taxon>Pseudonocardiaceae</taxon>
        <taxon>Saccharopolyspora</taxon>
    </lineage>
</organism>
<dbReference type="Proteomes" id="UP000199398">
    <property type="component" value="Unassembled WGS sequence"/>
</dbReference>
<dbReference type="EMBL" id="FOUP01000027">
    <property type="protein sequence ID" value="SFO85497.1"/>
    <property type="molecule type" value="Genomic_DNA"/>
</dbReference>
<keyword evidence="4" id="KW-1185">Reference proteome</keyword>
<dbReference type="Proteomes" id="UP000270697">
    <property type="component" value="Unassembled WGS sequence"/>
</dbReference>
<dbReference type="RefSeq" id="WP_143121785.1">
    <property type="nucleotide sequence ID" value="NZ_FOUP01000027.1"/>
</dbReference>
<gene>
    <name evidence="1" type="ORF">ATL45_3987</name>
    <name evidence="2" type="ORF">SAMN05421805_12757</name>
</gene>
<evidence type="ECO:0000313" key="1">
    <source>
        <dbReference type="EMBL" id="RKT85639.1"/>
    </source>
</evidence>
<accession>A0A1I5KKT2</accession>
<name>A0A1I5KKT2_9PSEU</name>
<evidence type="ECO:0000313" key="2">
    <source>
        <dbReference type="EMBL" id="SFO85497.1"/>
    </source>
</evidence>
<dbReference type="STRING" id="455193.SAMN05421805_12757"/>
<sequence>MDTTGQQPMPVTAGRTLNGRPQSALAVQVTSVVNVGDLCRRMPETCLTDFDNADAPQNNHPEGPSARASVKAGFQRQLNPGASAVFVVLHDVPLTTAPGAHQRARFRKPAKADSLTTLTSTLISGVADFVTNPTSNTLA</sequence>
<protein>
    <submittedName>
        <fullName evidence="2">Uncharacterized protein</fullName>
    </submittedName>
</protein>
<reference evidence="2 3" key="1">
    <citation type="submission" date="2016-10" db="EMBL/GenBank/DDBJ databases">
        <authorList>
            <person name="de Groot N.N."/>
        </authorList>
    </citation>
    <scope>NUCLEOTIDE SEQUENCE [LARGE SCALE GENOMIC DNA]</scope>
    <source>
        <strain evidence="2 3">CPCC 201259</strain>
    </source>
</reference>
<reference evidence="1 4" key="2">
    <citation type="submission" date="2018-10" db="EMBL/GenBank/DDBJ databases">
        <title>Sequencing the genomes of 1000 actinobacteria strains.</title>
        <authorList>
            <person name="Klenk H.-P."/>
        </authorList>
    </citation>
    <scope>NUCLEOTIDE SEQUENCE [LARGE SCALE GENOMIC DNA]</scope>
    <source>
        <strain evidence="1 4">DSM 45119</strain>
    </source>
</reference>
<dbReference type="EMBL" id="RBXX01000002">
    <property type="protein sequence ID" value="RKT85639.1"/>
    <property type="molecule type" value="Genomic_DNA"/>
</dbReference>
<proteinExistence type="predicted"/>
<dbReference type="AlphaFoldDB" id="A0A1I5KKT2"/>
<evidence type="ECO:0000313" key="3">
    <source>
        <dbReference type="Proteomes" id="UP000199398"/>
    </source>
</evidence>
<evidence type="ECO:0000313" key="4">
    <source>
        <dbReference type="Proteomes" id="UP000270697"/>
    </source>
</evidence>